<keyword evidence="4" id="KW-1185">Reference proteome</keyword>
<dbReference type="Proteomes" id="UP000267019">
    <property type="component" value="Unassembled WGS sequence"/>
</dbReference>
<sequence length="180" mass="18547">MKRVLRVGWAGLFLSLALSFGSGGCAAPAPGRPTSEELPAGPPVSAEGRAPEGYGFTPLAARDGRASRPSGVSPAGAMEASELAAQVAQEAAGVQGVTQVEALAVGRTVFVGVAGEEGASERVRAHLASRFPRVDVRVTGDPDLVRRIETLAERVRSGENPRALYPEFDALGRALPAGTF</sequence>
<proteinExistence type="predicted"/>
<keyword evidence="3" id="KW-0449">Lipoprotein</keyword>
<dbReference type="PROSITE" id="PS51257">
    <property type="entry name" value="PROKAR_LIPOPROTEIN"/>
    <property type="match status" value="1"/>
</dbReference>
<accession>A0A660L0C0</accession>
<feature type="chain" id="PRO_5024820615" evidence="2">
    <location>
        <begin position="27"/>
        <end position="180"/>
    </location>
</feature>
<protein>
    <submittedName>
        <fullName evidence="3">Sporulation lipoprotein YhcN/YlaJ</fullName>
    </submittedName>
</protein>
<evidence type="ECO:0000313" key="3">
    <source>
        <dbReference type="EMBL" id="RKQ83860.1"/>
    </source>
</evidence>
<reference evidence="3 4" key="1">
    <citation type="submission" date="2018-10" db="EMBL/GenBank/DDBJ databases">
        <title>Genomic Encyclopedia of Type Strains, Phase IV (KMG-IV): sequencing the most valuable type-strain genomes for metagenomic binning, comparative biology and taxonomic classification.</title>
        <authorList>
            <person name="Goeker M."/>
        </authorList>
    </citation>
    <scope>NUCLEOTIDE SEQUENCE [LARGE SCALE GENOMIC DNA]</scope>
    <source>
        <strain evidence="3 4">DSM 22653</strain>
    </source>
</reference>
<dbReference type="InterPro" id="IPR019076">
    <property type="entry name" value="Spore_lipoprot_YhcN/YlaJ-like"/>
</dbReference>
<evidence type="ECO:0000256" key="2">
    <source>
        <dbReference type="SAM" id="SignalP"/>
    </source>
</evidence>
<feature type="signal peptide" evidence="2">
    <location>
        <begin position="1"/>
        <end position="26"/>
    </location>
</feature>
<keyword evidence="2" id="KW-0732">Signal</keyword>
<dbReference type="EMBL" id="RBIJ01000005">
    <property type="protein sequence ID" value="RKQ83860.1"/>
    <property type="molecule type" value="Genomic_DNA"/>
</dbReference>
<feature type="region of interest" description="Disordered" evidence="1">
    <location>
        <begin position="25"/>
        <end position="77"/>
    </location>
</feature>
<comment type="caution">
    <text evidence="3">The sequence shown here is derived from an EMBL/GenBank/DDBJ whole genome shotgun (WGS) entry which is preliminary data.</text>
</comment>
<organism evidence="3 4">
    <name type="scientific">Brockia lithotrophica</name>
    <dbReference type="NCBI Taxonomy" id="933949"/>
    <lineage>
        <taxon>Bacteria</taxon>
        <taxon>Bacillati</taxon>
        <taxon>Bacillota</taxon>
        <taxon>Bacilli</taxon>
        <taxon>Bacillales</taxon>
        <taxon>Bacillales Family X. Incertae Sedis</taxon>
        <taxon>Brockia</taxon>
    </lineage>
</organism>
<evidence type="ECO:0000256" key="1">
    <source>
        <dbReference type="SAM" id="MobiDB-lite"/>
    </source>
</evidence>
<evidence type="ECO:0000313" key="4">
    <source>
        <dbReference type="Proteomes" id="UP000267019"/>
    </source>
</evidence>
<name>A0A660L0C0_9BACL</name>
<gene>
    <name evidence="3" type="ORF">C7438_1520</name>
</gene>
<dbReference type="RefSeq" id="WP_121444764.1">
    <property type="nucleotide sequence ID" value="NZ_RBIJ01000005.1"/>
</dbReference>
<dbReference type="AlphaFoldDB" id="A0A660L0C0"/>
<dbReference type="Pfam" id="PF09580">
    <property type="entry name" value="Spore_YhcN_YlaJ"/>
    <property type="match status" value="1"/>
</dbReference>